<feature type="transmembrane region" description="Helical" evidence="1">
    <location>
        <begin position="21"/>
        <end position="42"/>
    </location>
</feature>
<reference evidence="2 3" key="1">
    <citation type="journal article" date="2010" name="Syst. Appl. Microbiol.">
        <title>Four new species of Chryseobacterium from the rhizosphere of coastal sand dune plants, Chryseobacterium elymi sp. nov., Chryseobacterium hagamense sp. nov., Chryseobacterium lathyri sp. nov. and Chryseobacterium rhizosphaerae sp. nov.</title>
        <authorList>
            <person name="Cho S.H."/>
            <person name="Lee K.S."/>
            <person name="Shin D.S."/>
            <person name="Han J.H."/>
            <person name="Park K.S."/>
            <person name="Lee C.H."/>
            <person name="Park K.H."/>
            <person name="Kim S.B."/>
        </authorList>
    </citation>
    <scope>NUCLEOTIDE SEQUENCE [LARGE SCALE GENOMIC DNA]</scope>
    <source>
        <strain evidence="2 3">KCTC 22548</strain>
    </source>
</reference>
<evidence type="ECO:0000313" key="2">
    <source>
        <dbReference type="EMBL" id="REC76862.1"/>
    </source>
</evidence>
<keyword evidence="1" id="KW-1133">Transmembrane helix</keyword>
<comment type="caution">
    <text evidence="2">The sequence shown here is derived from an EMBL/GenBank/DDBJ whole genome shotgun (WGS) entry which is preliminary data.</text>
</comment>
<keyword evidence="3" id="KW-1185">Reference proteome</keyword>
<keyword evidence="1" id="KW-0812">Transmembrane</keyword>
<dbReference type="Proteomes" id="UP000256491">
    <property type="component" value="Unassembled WGS sequence"/>
</dbReference>
<name>A0ABX9IMY1_9FLAO</name>
<evidence type="ECO:0008006" key="4">
    <source>
        <dbReference type="Google" id="ProtNLM"/>
    </source>
</evidence>
<gene>
    <name evidence="2" type="ORF">DRF57_05585</name>
</gene>
<organism evidence="2 3">
    <name type="scientific">Chryseobacterium rhizosphaerae</name>
    <dbReference type="NCBI Taxonomy" id="395937"/>
    <lineage>
        <taxon>Bacteria</taxon>
        <taxon>Pseudomonadati</taxon>
        <taxon>Bacteroidota</taxon>
        <taxon>Flavobacteriia</taxon>
        <taxon>Flavobacteriales</taxon>
        <taxon>Weeksellaceae</taxon>
        <taxon>Chryseobacterium group</taxon>
        <taxon>Chryseobacterium</taxon>
    </lineage>
</organism>
<proteinExistence type="predicted"/>
<keyword evidence="1" id="KW-0472">Membrane</keyword>
<dbReference type="EMBL" id="QNUF01000005">
    <property type="protein sequence ID" value="REC76862.1"/>
    <property type="molecule type" value="Genomic_DNA"/>
</dbReference>
<sequence>MNSPQHSSLHNKEKTMKKKQTIIYLLMSIVIPSSYTFGQIGIKTSNPHLSSDLDLGSPDKALLLNRVPNISSIQLPINGMVIYDLSEKCMKAYQAGQWTSCYDGQTGGNGTVTSIDCNSVLSPEATAGQTSYNGSFVVSYTGGNAGDYPAQTLVSVPEGFTANLTAGNFNNGNGIVTYSVTASIVPTGGNYNFNIVLGGKICSKTITVSQGGGGVLPPNFTLAQNRIQYIASIFDNNYLPYTIPTGPATTTRPVDADGTTDQLIDYQGSITEAGIQVQIPIAGASGTGIIGEWTNTISIPAFLTEDGKSRLLQLSWIPQTYTSASKFITATIKAIGGPLKAKKLDINAGLGSDYLGILMGTFQYPYNNAGSFSNYAVRDIPGIPDKMFGKTDNDPTLGQRHNFIYVPVQGEDGKVWLNNNLGANYTNINSIDFNPGAQATSHNDYRAYGSLFQWGRKPDGHELIAYTSEITGNSINSVTTNSKSDNPNHTKLITAGQTPVDWAVTDSPTKWQQESSLNNPCPIGFRIPSRTEYVTLLTTAGITNATIASLSSLKFSMGGMRSGLYSSTSNQATNDNLNLPQDIGIGNSSYWTSNPVSGLSDFGVGVNFILNMVNTNKVMSRVEAHSVRCIKN</sequence>
<protein>
    <recommendedName>
        <fullName evidence="4">Fibrobacter succinogenes major paralogous domain-containing protein</fullName>
    </recommendedName>
</protein>
<accession>A0ABX9IMY1</accession>
<evidence type="ECO:0000256" key="1">
    <source>
        <dbReference type="SAM" id="Phobius"/>
    </source>
</evidence>
<evidence type="ECO:0000313" key="3">
    <source>
        <dbReference type="Proteomes" id="UP000256491"/>
    </source>
</evidence>